<dbReference type="AlphaFoldDB" id="A0A235EZX0"/>
<protein>
    <submittedName>
        <fullName evidence="1">Uncharacterized protein</fullName>
    </submittedName>
</protein>
<gene>
    <name evidence="1" type="ORF">CGK74_07345</name>
</gene>
<proteinExistence type="predicted"/>
<sequence>MRAACAHHLITAARQDLSSTTTPPNPTAFPHAADAFLWACFMDVATFKPGNVSLQSAGHDMQAQQFLDSARASAAGLFAENAGVGARVHTAVRATRAVAGCNTNLGILLLCAPLAHAAQRAREGCEAALRAALEETLAALDLDDARAAFAAIAHASPGGLGEASAQDVHAPPSVDLRAAMGLAAHRDRIAMQFADGYRDIWRALDDFRQPQRDPDLSRRIQRLYLSLLAQHHDSHIARKYGSETAADVSVSAAAVLARLDAGESGDDGSDQAELDAMLQAWDASLKAAGLNPGTTADLTVCVLFIAALLEPSLMRPASEAQGATPRWPGAC</sequence>
<evidence type="ECO:0000313" key="1">
    <source>
        <dbReference type="EMBL" id="OYD54592.1"/>
    </source>
</evidence>
<dbReference type="PANTHER" id="PTHR42280:SF1">
    <property type="entry name" value="CITG FAMILY PROTEIN"/>
    <property type="match status" value="1"/>
</dbReference>
<name>A0A235EZX0_9RHOO</name>
<keyword evidence="2" id="KW-1185">Reference proteome</keyword>
<comment type="caution">
    <text evidence="1">The sequence shown here is derived from an EMBL/GenBank/DDBJ whole genome shotgun (WGS) entry which is preliminary data.</text>
</comment>
<dbReference type="GO" id="GO:0046917">
    <property type="term" value="F:triphosphoribosyl-dephospho-CoA synthase activity"/>
    <property type="evidence" value="ECO:0007669"/>
    <property type="project" value="InterPro"/>
</dbReference>
<dbReference type="Pfam" id="PF01874">
    <property type="entry name" value="CitG"/>
    <property type="match status" value="1"/>
</dbReference>
<reference evidence="1 2" key="1">
    <citation type="submission" date="2017-07" db="EMBL/GenBank/DDBJ databases">
        <title>Thauera sp. KNDSS-Mac4 genome sequence and assembly.</title>
        <authorList>
            <person name="Mayilraj S."/>
        </authorList>
    </citation>
    <scope>NUCLEOTIDE SEQUENCE [LARGE SCALE GENOMIC DNA]</scope>
    <source>
        <strain evidence="1 2">KNDSS-Mac4</strain>
    </source>
</reference>
<dbReference type="PANTHER" id="PTHR42280">
    <property type="entry name" value="CITG FAMILY PROTEIN"/>
    <property type="match status" value="1"/>
</dbReference>
<dbReference type="OrthoDB" id="8525901at2"/>
<dbReference type="GO" id="GO:0005524">
    <property type="term" value="F:ATP binding"/>
    <property type="evidence" value="ECO:0007669"/>
    <property type="project" value="InterPro"/>
</dbReference>
<dbReference type="Gene3D" id="1.10.4200.10">
    <property type="entry name" value="Triphosphoribosyl-dephospho-CoA protein"/>
    <property type="match status" value="1"/>
</dbReference>
<organism evidence="1 2">
    <name type="scientific">Thauera propionica</name>
    <dbReference type="NCBI Taxonomy" id="2019431"/>
    <lineage>
        <taxon>Bacteria</taxon>
        <taxon>Pseudomonadati</taxon>
        <taxon>Pseudomonadota</taxon>
        <taxon>Betaproteobacteria</taxon>
        <taxon>Rhodocyclales</taxon>
        <taxon>Zoogloeaceae</taxon>
        <taxon>Thauera</taxon>
    </lineage>
</organism>
<dbReference type="InterPro" id="IPR002736">
    <property type="entry name" value="CitG"/>
</dbReference>
<dbReference type="EMBL" id="NOIH01000007">
    <property type="protein sequence ID" value="OYD54592.1"/>
    <property type="molecule type" value="Genomic_DNA"/>
</dbReference>
<accession>A0A235EZX0</accession>
<dbReference type="Proteomes" id="UP000215181">
    <property type="component" value="Unassembled WGS sequence"/>
</dbReference>
<evidence type="ECO:0000313" key="2">
    <source>
        <dbReference type="Proteomes" id="UP000215181"/>
    </source>
</evidence>